<organism evidence="7 8">
    <name type="scientific">Paramuricea clavata</name>
    <name type="common">Red gorgonian</name>
    <name type="synonym">Violescent sea-whip</name>
    <dbReference type="NCBI Taxonomy" id="317549"/>
    <lineage>
        <taxon>Eukaryota</taxon>
        <taxon>Metazoa</taxon>
        <taxon>Cnidaria</taxon>
        <taxon>Anthozoa</taxon>
        <taxon>Octocorallia</taxon>
        <taxon>Malacalcyonacea</taxon>
        <taxon>Plexauridae</taxon>
        <taxon>Paramuricea</taxon>
    </lineage>
</organism>
<comment type="subcellular location">
    <subcellularLocation>
        <location evidence="1">Membrane</location>
        <topology evidence="1">Multi-pass membrane protein</topology>
    </subcellularLocation>
</comment>
<dbReference type="InterPro" id="IPR012858">
    <property type="entry name" value="DC_STAMP-like"/>
</dbReference>
<keyword evidence="2 6" id="KW-0812">Transmembrane</keyword>
<dbReference type="GO" id="GO:0016020">
    <property type="term" value="C:membrane"/>
    <property type="evidence" value="ECO:0007669"/>
    <property type="project" value="UniProtKB-SubCell"/>
</dbReference>
<feature type="compositionally biased region" description="Polar residues" evidence="5">
    <location>
        <begin position="162"/>
        <end position="179"/>
    </location>
</feature>
<evidence type="ECO:0000256" key="6">
    <source>
        <dbReference type="SAM" id="Phobius"/>
    </source>
</evidence>
<feature type="transmembrane region" description="Helical" evidence="6">
    <location>
        <begin position="668"/>
        <end position="687"/>
    </location>
</feature>
<sequence>MPRGKAGLKSPTKADAKENLQQSSTVEMKDIESTASVDIRGEEGTCELSTQSELPNNISDMSVDANTTSNEGDGSSLPRKPKRLLTFAGSKKKDAKRRQSGNKTESTDNNKQASPQVETPQKQQSIKAERDNTSPKKKKNICQSYKRQFFDDGHAYEDPSLVVNNSTTPPHMTEQNYPENPTEAIKKQSKMEERPQSPSSVKTGLSKSTESIKAAVKGLKEGHASIMSETSIPRSIFAALVALLLSLIVFLAVYFLLHCHAVLSVAVAILVYVVIFINLGFMDGKRMKCLILLLLPSVCSRGGRLALYLLLGYFVITGPLCNMIGNIKTVKNSMKCINNERPEVVRGIIKTFEAAQNCMNSKQVLSTKANKSMEIKCLEQRIEQRCLSVKDKFQHRCGLKDHKIAPTLCNLSAELSCMNETTILRNLQDCPKKLSERYCHSEFHEVLEFLDEITSDDDGCGFLEIFSMLFPLLIIFVLYEGYNYENNYRTYNDFHNFFLTGHFQIIDQSRSSCDRDAVLPLRKVELRKHVRPATVFNLTDIEKKELWSNLKTYLLALLIVLFLILADLYMFRMFDMKNNGKLQSDSDVVLTNNTPITNISEHLNKANQNNNETRQLSNITGFKVSTTSATDGFNVSTTSAPEINPNPPVETTNICSASVDPPGSISKIILPIIFSLLLLIIIFQAHVSRLQWYICSRLYTMREKERVFYLYNKILEDRVQLLEDCRKRMKCYRRETKTLNSLKITRILAQQLPWLSKIFKIFHFNLRRCIICNDSEKPEFKLCHGLDCSCVYCLTCSFDIDKKCLYCDTELKHSLSLKQPDEKVVSSKESLV</sequence>
<keyword evidence="8" id="KW-1185">Reference proteome</keyword>
<evidence type="ECO:0000313" key="7">
    <source>
        <dbReference type="EMBL" id="CAB3985198.1"/>
    </source>
</evidence>
<dbReference type="PANTHER" id="PTHR21041">
    <property type="entry name" value="DENDRITIC CELL-SPECIFIC TRANSMEMBRANE PROTEIN"/>
    <property type="match status" value="1"/>
</dbReference>
<reference evidence="7" key="1">
    <citation type="submission" date="2020-04" db="EMBL/GenBank/DDBJ databases">
        <authorList>
            <person name="Alioto T."/>
            <person name="Alioto T."/>
            <person name="Gomez Garrido J."/>
        </authorList>
    </citation>
    <scope>NUCLEOTIDE SEQUENCE</scope>
    <source>
        <strain evidence="7">A484AB</strain>
    </source>
</reference>
<feature type="transmembrane region" description="Helical" evidence="6">
    <location>
        <begin position="236"/>
        <end position="257"/>
    </location>
</feature>
<evidence type="ECO:0000256" key="1">
    <source>
        <dbReference type="ARBA" id="ARBA00004141"/>
    </source>
</evidence>
<gene>
    <name evidence="7" type="ORF">PACLA_8A042236</name>
</gene>
<feature type="region of interest" description="Disordered" evidence="5">
    <location>
        <begin position="1"/>
        <end position="141"/>
    </location>
</feature>
<evidence type="ECO:0000256" key="3">
    <source>
        <dbReference type="ARBA" id="ARBA00022989"/>
    </source>
</evidence>
<feature type="compositionally biased region" description="Polar residues" evidence="5">
    <location>
        <begin position="196"/>
        <end position="208"/>
    </location>
</feature>
<feature type="compositionally biased region" description="Polar residues" evidence="5">
    <location>
        <begin position="101"/>
        <end position="126"/>
    </location>
</feature>
<proteinExistence type="predicted"/>
<name>A0A7D9DH98_PARCT</name>
<protein>
    <submittedName>
        <fullName evidence="7">DC-STAMP domain-containing 2-like</fullName>
    </submittedName>
</protein>
<feature type="compositionally biased region" description="Polar residues" evidence="5">
    <location>
        <begin position="47"/>
        <end position="73"/>
    </location>
</feature>
<feature type="transmembrane region" description="Helical" evidence="6">
    <location>
        <begin position="305"/>
        <end position="325"/>
    </location>
</feature>
<keyword evidence="3 6" id="KW-1133">Transmembrane helix</keyword>
<evidence type="ECO:0000256" key="2">
    <source>
        <dbReference type="ARBA" id="ARBA00022692"/>
    </source>
</evidence>
<dbReference type="Pfam" id="PF07782">
    <property type="entry name" value="DC_STAMP"/>
    <property type="match status" value="1"/>
</dbReference>
<feature type="region of interest" description="Disordered" evidence="5">
    <location>
        <begin position="160"/>
        <end position="208"/>
    </location>
</feature>
<keyword evidence="4 6" id="KW-0472">Membrane</keyword>
<comment type="caution">
    <text evidence="7">The sequence shown here is derived from an EMBL/GenBank/DDBJ whole genome shotgun (WGS) entry which is preliminary data.</text>
</comment>
<feature type="compositionally biased region" description="Basic and acidic residues" evidence="5">
    <location>
        <begin position="184"/>
        <end position="195"/>
    </location>
</feature>
<evidence type="ECO:0000256" key="5">
    <source>
        <dbReference type="SAM" id="MobiDB-lite"/>
    </source>
</evidence>
<feature type="transmembrane region" description="Helical" evidence="6">
    <location>
        <begin position="263"/>
        <end position="284"/>
    </location>
</feature>
<dbReference type="Proteomes" id="UP001152795">
    <property type="component" value="Unassembled WGS sequence"/>
</dbReference>
<evidence type="ECO:0000313" key="8">
    <source>
        <dbReference type="Proteomes" id="UP001152795"/>
    </source>
</evidence>
<dbReference type="OrthoDB" id="5985669at2759"/>
<dbReference type="AlphaFoldDB" id="A0A7D9DH98"/>
<feature type="transmembrane region" description="Helical" evidence="6">
    <location>
        <begin position="553"/>
        <end position="571"/>
    </location>
</feature>
<dbReference type="EMBL" id="CACRXK020000839">
    <property type="protein sequence ID" value="CAB3985198.1"/>
    <property type="molecule type" value="Genomic_DNA"/>
</dbReference>
<feature type="transmembrane region" description="Helical" evidence="6">
    <location>
        <begin position="461"/>
        <end position="479"/>
    </location>
</feature>
<dbReference type="InterPro" id="IPR051856">
    <property type="entry name" value="CSR-E3_Ligase_Protein"/>
</dbReference>
<accession>A0A7D9DH98</accession>
<evidence type="ECO:0000256" key="4">
    <source>
        <dbReference type="ARBA" id="ARBA00023136"/>
    </source>
</evidence>
<dbReference type="PANTHER" id="PTHR21041:SF17">
    <property type="entry name" value="E3 UBIQUITIN-PROTEIN LIGASE DCST1"/>
    <property type="match status" value="1"/>
</dbReference>